<organism evidence="1 2">
    <name type="scientific">Gardnerella vaginalis 1400E</name>
    <dbReference type="NCBI Taxonomy" id="698956"/>
    <lineage>
        <taxon>Bacteria</taxon>
        <taxon>Bacillati</taxon>
        <taxon>Actinomycetota</taxon>
        <taxon>Actinomycetes</taxon>
        <taxon>Bifidobacteriales</taxon>
        <taxon>Bifidobacteriaceae</taxon>
        <taxon>Gardnerella</taxon>
    </lineage>
</organism>
<sequence length="33" mass="3865">MLLLLFTKWADMETNAGKKKQTRARRPAFELKA</sequence>
<name>I4LSV3_GARVA</name>
<protein>
    <submittedName>
        <fullName evidence="1">Uncharacterized protein</fullName>
    </submittedName>
</protein>
<comment type="caution">
    <text evidence="1">The sequence shown here is derived from an EMBL/GenBank/DDBJ whole genome shotgun (WGS) entry which is preliminary data.</text>
</comment>
<accession>I4LSV3</accession>
<proteinExistence type="predicted"/>
<gene>
    <name evidence="1" type="ORF">CGSMWGv1400E_06963</name>
</gene>
<dbReference type="AlphaFoldDB" id="I4LSV3"/>
<reference evidence="1 2" key="1">
    <citation type="journal article" date="2012" name="J. Bacteriol.">
        <title>Comparative Genomic Analyses of 17 Clinical Isolates of Gardnerella vaginalis Provide Evidence of Multiple Genetically Isolated Clades Consistent with Subspeciation into Genovars.</title>
        <authorList>
            <person name="Ahmed A."/>
            <person name="Earl J."/>
            <person name="Retchless A."/>
            <person name="Hillier S."/>
            <person name="Rabe L."/>
            <person name="Cherpes T."/>
            <person name="Powell E."/>
            <person name="Janto B."/>
            <person name="Eutsey R."/>
            <person name="Hiller N.L."/>
            <person name="Boissy R."/>
            <person name="Dahlgreen M."/>
            <person name="Hall B."/>
            <person name="Costerton J."/>
            <person name="Post J.C."/>
            <person name="Hu F."/>
            <person name="Ehrlich G."/>
        </authorList>
    </citation>
    <scope>NUCLEOTIDE SEQUENCE [LARGE SCALE GENOMIC DNA]</scope>
    <source>
        <strain evidence="1 2">1400E</strain>
    </source>
</reference>
<dbReference type="EMBL" id="ADER01000028">
    <property type="protein sequence ID" value="EIK80043.1"/>
    <property type="molecule type" value="Genomic_DNA"/>
</dbReference>
<evidence type="ECO:0000313" key="2">
    <source>
        <dbReference type="Proteomes" id="UP000004884"/>
    </source>
</evidence>
<evidence type="ECO:0000313" key="1">
    <source>
        <dbReference type="EMBL" id="EIK80043.1"/>
    </source>
</evidence>
<dbReference type="Proteomes" id="UP000004884">
    <property type="component" value="Unassembled WGS sequence"/>
</dbReference>